<dbReference type="PATRIC" id="fig|1423725.3.peg.266"/>
<evidence type="ECO:0000256" key="3">
    <source>
        <dbReference type="ARBA" id="ARBA00022989"/>
    </source>
</evidence>
<feature type="transmembrane region" description="Helical" evidence="5">
    <location>
        <begin position="31"/>
        <end position="48"/>
    </location>
</feature>
<organism evidence="6 7">
    <name type="scientific">Liquorilactobacillus aquaticus DSM 21051</name>
    <dbReference type="NCBI Taxonomy" id="1423725"/>
    <lineage>
        <taxon>Bacteria</taxon>
        <taxon>Bacillati</taxon>
        <taxon>Bacillota</taxon>
        <taxon>Bacilli</taxon>
        <taxon>Lactobacillales</taxon>
        <taxon>Lactobacillaceae</taxon>
        <taxon>Liquorilactobacillus</taxon>
    </lineage>
</organism>
<protein>
    <submittedName>
        <fullName evidence="6">ABC transporter permease</fullName>
    </submittedName>
</protein>
<keyword evidence="3 5" id="KW-1133">Transmembrane helix</keyword>
<dbReference type="RefSeq" id="WP_057875331.1">
    <property type="nucleotide sequence ID" value="NZ_AYZD01000011.1"/>
</dbReference>
<dbReference type="CDD" id="cd16914">
    <property type="entry name" value="EcfT"/>
    <property type="match status" value="1"/>
</dbReference>
<keyword evidence="2 5" id="KW-0812">Transmembrane</keyword>
<comment type="subcellular location">
    <subcellularLocation>
        <location evidence="1">Membrane</location>
        <topology evidence="1">Multi-pass membrane protein</topology>
    </subcellularLocation>
</comment>
<evidence type="ECO:0000313" key="6">
    <source>
        <dbReference type="EMBL" id="KRM96742.1"/>
    </source>
</evidence>
<proteinExistence type="predicted"/>
<feature type="transmembrane region" description="Helical" evidence="5">
    <location>
        <begin position="205"/>
        <end position="224"/>
    </location>
</feature>
<evidence type="ECO:0000313" key="7">
    <source>
        <dbReference type="Proteomes" id="UP000051015"/>
    </source>
</evidence>
<keyword evidence="4 5" id="KW-0472">Membrane</keyword>
<dbReference type="AlphaFoldDB" id="A0A0R2D847"/>
<dbReference type="EMBL" id="AYZD01000011">
    <property type="protein sequence ID" value="KRM96742.1"/>
    <property type="molecule type" value="Genomic_DNA"/>
</dbReference>
<name>A0A0R2D847_9LACO</name>
<keyword evidence="7" id="KW-1185">Reference proteome</keyword>
<dbReference type="Proteomes" id="UP000051015">
    <property type="component" value="Unassembled WGS sequence"/>
</dbReference>
<sequence>MLSERKKQLNATILTVIMLGIGLQIAFSRSVSLNVIVVLICLLYLLYCRTSFKKIFVMLLVAFPLALGSWWSFIMFGTGDTWHSAWIYGTRVYAYLLLGSILTMTVSVKELLISLSIHAKLSETFVYGLLASFNMLSRIRQQFKLIQYSAQMRGKNYRLWQPALYLRIIIVALHWSEDLAEAMSSQGFSEGFPRTRMFNDPLPKWQLGIAIIVLVLHFGAAFLLRPW</sequence>
<evidence type="ECO:0000256" key="1">
    <source>
        <dbReference type="ARBA" id="ARBA00004141"/>
    </source>
</evidence>
<evidence type="ECO:0000256" key="4">
    <source>
        <dbReference type="ARBA" id="ARBA00023136"/>
    </source>
</evidence>
<evidence type="ECO:0000256" key="2">
    <source>
        <dbReference type="ARBA" id="ARBA00022692"/>
    </source>
</evidence>
<feature type="transmembrane region" description="Helical" evidence="5">
    <location>
        <begin position="9"/>
        <end position="25"/>
    </location>
</feature>
<comment type="caution">
    <text evidence="6">The sequence shown here is derived from an EMBL/GenBank/DDBJ whole genome shotgun (WGS) entry which is preliminary data.</text>
</comment>
<dbReference type="STRING" id="1423725.FC19_GL000258"/>
<dbReference type="OrthoDB" id="92887at2"/>
<reference evidence="6 7" key="1">
    <citation type="journal article" date="2015" name="Genome Announc.">
        <title>Expanding the biotechnology potential of lactobacilli through comparative genomics of 213 strains and associated genera.</title>
        <authorList>
            <person name="Sun Z."/>
            <person name="Harris H.M."/>
            <person name="McCann A."/>
            <person name="Guo C."/>
            <person name="Argimon S."/>
            <person name="Zhang W."/>
            <person name="Yang X."/>
            <person name="Jeffery I.B."/>
            <person name="Cooney J.C."/>
            <person name="Kagawa T.F."/>
            <person name="Liu W."/>
            <person name="Song Y."/>
            <person name="Salvetti E."/>
            <person name="Wrobel A."/>
            <person name="Rasinkangas P."/>
            <person name="Parkhill J."/>
            <person name="Rea M.C."/>
            <person name="O'Sullivan O."/>
            <person name="Ritari J."/>
            <person name="Douillard F.P."/>
            <person name="Paul Ross R."/>
            <person name="Yang R."/>
            <person name="Briner A.E."/>
            <person name="Felis G.E."/>
            <person name="de Vos W.M."/>
            <person name="Barrangou R."/>
            <person name="Klaenhammer T.R."/>
            <person name="Caufield P.W."/>
            <person name="Cui Y."/>
            <person name="Zhang H."/>
            <person name="O'Toole P.W."/>
        </authorList>
    </citation>
    <scope>NUCLEOTIDE SEQUENCE [LARGE SCALE GENOMIC DNA]</scope>
    <source>
        <strain evidence="6 7">DSM 21051</strain>
    </source>
</reference>
<feature type="transmembrane region" description="Helical" evidence="5">
    <location>
        <begin position="55"/>
        <end position="73"/>
    </location>
</feature>
<dbReference type="InterPro" id="IPR003339">
    <property type="entry name" value="ABC/ECF_trnsptr_transmembrane"/>
</dbReference>
<gene>
    <name evidence="6" type="ORF">FC19_GL000258</name>
</gene>
<accession>A0A0R2D847</accession>
<dbReference type="GO" id="GO:0005886">
    <property type="term" value="C:plasma membrane"/>
    <property type="evidence" value="ECO:0007669"/>
    <property type="project" value="UniProtKB-ARBA"/>
</dbReference>
<feature type="transmembrane region" description="Helical" evidence="5">
    <location>
        <begin position="93"/>
        <end position="112"/>
    </location>
</feature>
<evidence type="ECO:0000256" key="5">
    <source>
        <dbReference type="SAM" id="Phobius"/>
    </source>
</evidence>